<keyword evidence="3" id="KW-1185">Reference proteome</keyword>
<accession>A0ABU7CJV2</accession>
<organism evidence="2 3">
    <name type="scientific">Ataeniobius toweri</name>
    <dbReference type="NCBI Taxonomy" id="208326"/>
    <lineage>
        <taxon>Eukaryota</taxon>
        <taxon>Metazoa</taxon>
        <taxon>Chordata</taxon>
        <taxon>Craniata</taxon>
        <taxon>Vertebrata</taxon>
        <taxon>Euteleostomi</taxon>
        <taxon>Actinopterygii</taxon>
        <taxon>Neopterygii</taxon>
        <taxon>Teleostei</taxon>
        <taxon>Neoteleostei</taxon>
        <taxon>Acanthomorphata</taxon>
        <taxon>Ovalentaria</taxon>
        <taxon>Atherinomorphae</taxon>
        <taxon>Cyprinodontiformes</taxon>
        <taxon>Goodeidae</taxon>
        <taxon>Ataeniobius</taxon>
    </lineage>
</organism>
<evidence type="ECO:0000256" key="1">
    <source>
        <dbReference type="SAM" id="MobiDB-lite"/>
    </source>
</evidence>
<feature type="region of interest" description="Disordered" evidence="1">
    <location>
        <begin position="53"/>
        <end position="73"/>
    </location>
</feature>
<reference evidence="2 3" key="1">
    <citation type="submission" date="2021-07" db="EMBL/GenBank/DDBJ databases">
        <authorList>
            <person name="Palmer J.M."/>
        </authorList>
    </citation>
    <scope>NUCLEOTIDE SEQUENCE [LARGE SCALE GENOMIC DNA]</scope>
    <source>
        <strain evidence="2 3">AT_MEX2019</strain>
        <tissue evidence="2">Muscle</tissue>
    </source>
</reference>
<feature type="non-terminal residue" evidence="2">
    <location>
        <position position="101"/>
    </location>
</feature>
<evidence type="ECO:0000313" key="3">
    <source>
        <dbReference type="Proteomes" id="UP001345963"/>
    </source>
</evidence>
<protein>
    <submittedName>
        <fullName evidence="2">Uncharacterized protein</fullName>
    </submittedName>
</protein>
<evidence type="ECO:0000313" key="2">
    <source>
        <dbReference type="EMBL" id="MED6262170.1"/>
    </source>
</evidence>
<gene>
    <name evidence="2" type="ORF">ATANTOWER_015576</name>
</gene>
<comment type="caution">
    <text evidence="2">The sequence shown here is derived from an EMBL/GenBank/DDBJ whole genome shotgun (WGS) entry which is preliminary data.</text>
</comment>
<sequence>MFTMGQLKLSNLLQATLKKKQWSLAIFSPLEGKFPIMDRYPLDTALDVFEARPKSDDGGTHAPLLRTKEPERTRGKRSIFNLSLFNKSIMKRQCHMLTMQQ</sequence>
<name>A0ABU7CJV2_9TELE</name>
<proteinExistence type="predicted"/>
<dbReference type="Proteomes" id="UP001345963">
    <property type="component" value="Unassembled WGS sequence"/>
</dbReference>
<dbReference type="EMBL" id="JAHUTI010091736">
    <property type="protein sequence ID" value="MED6262170.1"/>
    <property type="molecule type" value="Genomic_DNA"/>
</dbReference>